<protein>
    <submittedName>
        <fullName evidence="8">Uncharacterized protein</fullName>
    </submittedName>
</protein>
<evidence type="ECO:0000313" key="9">
    <source>
        <dbReference type="Proteomes" id="UP001140206"/>
    </source>
</evidence>
<reference evidence="8" key="1">
    <citation type="submission" date="2022-08" db="EMBL/GenBank/DDBJ databases">
        <authorList>
            <person name="Marques A."/>
        </authorList>
    </citation>
    <scope>NUCLEOTIDE SEQUENCE</scope>
    <source>
        <strain evidence="8">RhyPub2mFocal</strain>
        <tissue evidence="8">Leaves</tissue>
    </source>
</reference>
<name>A0AAV8DVN6_9POAL</name>
<evidence type="ECO:0000256" key="4">
    <source>
        <dbReference type="ARBA" id="ARBA00023136"/>
    </source>
</evidence>
<keyword evidence="4 7" id="KW-0472">Membrane</keyword>
<feature type="region of interest" description="Disordered" evidence="6">
    <location>
        <begin position="77"/>
        <end position="138"/>
    </location>
</feature>
<evidence type="ECO:0000256" key="6">
    <source>
        <dbReference type="SAM" id="MobiDB-lite"/>
    </source>
</evidence>
<keyword evidence="3" id="KW-0808">Transferase</keyword>
<evidence type="ECO:0000256" key="7">
    <source>
        <dbReference type="SAM" id="Phobius"/>
    </source>
</evidence>
<feature type="compositionally biased region" description="Polar residues" evidence="6">
    <location>
        <begin position="106"/>
        <end position="129"/>
    </location>
</feature>
<proteinExistence type="predicted"/>
<keyword evidence="7" id="KW-0812">Transmembrane</keyword>
<comment type="subcellular location">
    <subcellularLocation>
        <location evidence="1">Membrane</location>
        <topology evidence="1">Single-pass type II membrane protein</topology>
    </subcellularLocation>
</comment>
<dbReference type="PANTHER" id="PTHR31042:SF131">
    <property type="entry name" value="CORE-2_I-BRANCHING BETA-1,6-N-ACETYLGLUCOSAMINYLTRANSFERASE FAMILY PROTEIN"/>
    <property type="match status" value="1"/>
</dbReference>
<comment type="caution">
    <text evidence="8">The sequence shown here is derived from an EMBL/GenBank/DDBJ whole genome shotgun (WGS) entry which is preliminary data.</text>
</comment>
<keyword evidence="9" id="KW-1185">Reference proteome</keyword>
<dbReference type="InterPro" id="IPR003406">
    <property type="entry name" value="Glyco_trans_14"/>
</dbReference>
<dbReference type="InterPro" id="IPR044174">
    <property type="entry name" value="BC10-like"/>
</dbReference>
<dbReference type="Pfam" id="PF02485">
    <property type="entry name" value="Branch"/>
    <property type="match status" value="1"/>
</dbReference>
<evidence type="ECO:0000256" key="2">
    <source>
        <dbReference type="ARBA" id="ARBA00022676"/>
    </source>
</evidence>
<keyword evidence="2" id="KW-0328">Glycosyltransferase</keyword>
<dbReference type="EMBL" id="JAMFTS010000003">
    <property type="protein sequence ID" value="KAJ4770303.1"/>
    <property type="molecule type" value="Genomic_DNA"/>
</dbReference>
<keyword evidence="5" id="KW-0325">Glycoprotein</keyword>
<dbReference type="GO" id="GO:0016020">
    <property type="term" value="C:membrane"/>
    <property type="evidence" value="ECO:0007669"/>
    <property type="project" value="UniProtKB-SubCell"/>
</dbReference>
<dbReference type="Proteomes" id="UP001140206">
    <property type="component" value="Chromosome 3"/>
</dbReference>
<gene>
    <name evidence="8" type="ORF">LUZ62_054560</name>
</gene>
<accession>A0AAV8DVN6</accession>
<feature type="transmembrane region" description="Helical" evidence="7">
    <location>
        <begin position="39"/>
        <end position="62"/>
    </location>
</feature>
<dbReference type="PANTHER" id="PTHR31042">
    <property type="entry name" value="CORE-2/I-BRANCHING BETA-1,6-N-ACETYLGLUCOSAMINYLTRANSFERASE FAMILY PROTEIN-RELATED"/>
    <property type="match status" value="1"/>
</dbReference>
<dbReference type="GO" id="GO:0016757">
    <property type="term" value="F:glycosyltransferase activity"/>
    <property type="evidence" value="ECO:0007669"/>
    <property type="project" value="UniProtKB-KW"/>
</dbReference>
<sequence length="438" mass="50520">MGSLGVPKNAMKSVKQETQNNTFSTTPMHHPLQSPSRHLNLLSVLFLVGLGFVLGILSSFYVDTSPSSLRSSRNFVQIFSSTPPPPTPSTPPSSPPPPSQPKQQSAKFVTSSTTPSFDNKTTTDPNEQSGLRRYLEPRKAMHDMTEEELFWRASMVPQISKPPFKHVPKVAFLFLTRGEIPFAELWDLFFKGHEDLYSIYWHTDPSFNGSVPENSAFHGRRIPSKEVQWGQISMMEAERRLLANALLDFANERFILLSESHVPLFNFPTVYSYVINSSQVYLESYDEPGPTGRGRYQKGMYPHIKINQWRKGSQWFEIDRKIAVDVVSDEIYFPLFKKHCKGNCYTDEHYLPTFLHIKYWWALSNRTLTWVNWSRGGPHPARYSRMEVTLDFLHWLRNGHSCTYNGNQTRVCFLFARKFLPNSLTRFLRFAPKVMGFD</sequence>
<evidence type="ECO:0000256" key="3">
    <source>
        <dbReference type="ARBA" id="ARBA00022679"/>
    </source>
</evidence>
<dbReference type="AlphaFoldDB" id="A0AAV8DVN6"/>
<feature type="compositionally biased region" description="Pro residues" evidence="6">
    <location>
        <begin position="82"/>
        <end position="100"/>
    </location>
</feature>
<evidence type="ECO:0000256" key="5">
    <source>
        <dbReference type="ARBA" id="ARBA00023180"/>
    </source>
</evidence>
<organism evidence="8 9">
    <name type="scientific">Rhynchospora pubera</name>
    <dbReference type="NCBI Taxonomy" id="906938"/>
    <lineage>
        <taxon>Eukaryota</taxon>
        <taxon>Viridiplantae</taxon>
        <taxon>Streptophyta</taxon>
        <taxon>Embryophyta</taxon>
        <taxon>Tracheophyta</taxon>
        <taxon>Spermatophyta</taxon>
        <taxon>Magnoliopsida</taxon>
        <taxon>Liliopsida</taxon>
        <taxon>Poales</taxon>
        <taxon>Cyperaceae</taxon>
        <taxon>Cyperoideae</taxon>
        <taxon>Rhynchosporeae</taxon>
        <taxon>Rhynchospora</taxon>
    </lineage>
</organism>
<evidence type="ECO:0000313" key="8">
    <source>
        <dbReference type="EMBL" id="KAJ4770303.1"/>
    </source>
</evidence>
<keyword evidence="7" id="KW-1133">Transmembrane helix</keyword>
<evidence type="ECO:0000256" key="1">
    <source>
        <dbReference type="ARBA" id="ARBA00004606"/>
    </source>
</evidence>